<dbReference type="SFLD" id="SFLDG01180">
    <property type="entry name" value="SUF1"/>
    <property type="match status" value="1"/>
</dbReference>
<organism evidence="10">
    <name type="scientific">Ornithodoros turicata</name>
    <dbReference type="NCBI Taxonomy" id="34597"/>
    <lineage>
        <taxon>Eukaryota</taxon>
        <taxon>Metazoa</taxon>
        <taxon>Ecdysozoa</taxon>
        <taxon>Arthropoda</taxon>
        <taxon>Chelicerata</taxon>
        <taxon>Arachnida</taxon>
        <taxon>Acari</taxon>
        <taxon>Parasitiformes</taxon>
        <taxon>Ixodida</taxon>
        <taxon>Ixodoidea</taxon>
        <taxon>Argasidae</taxon>
        <taxon>Ornithodorinae</taxon>
        <taxon>Ornithodoros</taxon>
    </lineage>
</organism>
<keyword evidence="4" id="KW-1000">Mitochondrion outer membrane</keyword>
<dbReference type="KEGG" id="oti:135386343"/>
<evidence type="ECO:0000313" key="10">
    <source>
        <dbReference type="EMBL" id="MBY09668.1"/>
    </source>
</evidence>
<protein>
    <submittedName>
        <fullName evidence="10">Putative mitochondrial outer membrane protein</fullName>
    </submittedName>
</protein>
<dbReference type="SUPFAM" id="SSF47616">
    <property type="entry name" value="GST C-terminal domain-like"/>
    <property type="match status" value="1"/>
</dbReference>
<proteinExistence type="inferred from homology"/>
<keyword evidence="5" id="KW-0653">Protein transport</keyword>
<sequence length="259" mass="29500">MPSVLLTESIAVELGGQEPWPEDAKLFQSFEKSQILLPESTASLSVQTYLRMVGLDHEVEMRPNVESISPSGNAPVLKCGNFVISEMDPIVAFVNTKGIQLNPHLTVQQKADMRAYMSLVNTVLVNAELYICWEHKETYSEDTQQRYGSVFPWPLNHFLCFKKRRQVAARLAVADWRDKSLEDVLEEVQTCCAALSERLGNQRFFFGEKPTELDALVFGHLYTLMMCSLLDNKLARLVRGFVNLVDLCRRIEVQYFAET</sequence>
<dbReference type="GO" id="GO:0007005">
    <property type="term" value="P:mitochondrion organization"/>
    <property type="evidence" value="ECO:0007669"/>
    <property type="project" value="TreeGrafter"/>
</dbReference>
<dbReference type="Pfam" id="PF17171">
    <property type="entry name" value="GST_C_6"/>
    <property type="match status" value="1"/>
</dbReference>
<dbReference type="RefSeq" id="XP_064472274.1">
    <property type="nucleotide sequence ID" value="XM_064616204.1"/>
</dbReference>
<keyword evidence="6" id="KW-0496">Mitochondrion</keyword>
<dbReference type="PANTHER" id="PTHR12289:SF38">
    <property type="entry name" value="METAXIN-2"/>
    <property type="match status" value="1"/>
</dbReference>
<dbReference type="SFLD" id="SFLDS00019">
    <property type="entry name" value="Glutathione_Transferase_(cytos"/>
    <property type="match status" value="1"/>
</dbReference>
<keyword evidence="3" id="KW-0813">Transport</keyword>
<dbReference type="GO" id="GO:0015031">
    <property type="term" value="P:protein transport"/>
    <property type="evidence" value="ECO:0007669"/>
    <property type="project" value="UniProtKB-KW"/>
</dbReference>
<evidence type="ECO:0000256" key="3">
    <source>
        <dbReference type="ARBA" id="ARBA00022448"/>
    </source>
</evidence>
<evidence type="ECO:0000256" key="1">
    <source>
        <dbReference type="ARBA" id="ARBA00004294"/>
    </source>
</evidence>
<evidence type="ECO:0000256" key="7">
    <source>
        <dbReference type="ARBA" id="ARBA00023136"/>
    </source>
</evidence>
<dbReference type="GeneID" id="135386343"/>
<dbReference type="InterPro" id="IPR050931">
    <property type="entry name" value="Mito_Protein_Transport_Metaxin"/>
</dbReference>
<reference evidence="10" key="1">
    <citation type="submission" date="2018-03" db="EMBL/GenBank/DDBJ databases">
        <title>The relapsing fever spirochete Borrelia turicatae persists in the highly oxidative environment of its soft-bodied tick vector.</title>
        <authorList>
            <person name="Bourret T.J."/>
            <person name="Boyle W.K."/>
            <person name="Valenzuela J.G."/>
            <person name="Oliveira F."/>
            <person name="Lopez J.E."/>
        </authorList>
    </citation>
    <scope>NUCLEOTIDE SEQUENCE</scope>
    <source>
        <strain evidence="10">Kansas strain/isolate</strain>
        <tissue evidence="10">Salivary glands</tissue>
    </source>
</reference>
<feature type="domain" description="Mitochondrial outer membrane transport complex Sam37/metaxin N-terminal" evidence="8">
    <location>
        <begin position="43"/>
        <end position="164"/>
    </location>
</feature>
<dbReference type="Gene3D" id="1.20.1050.10">
    <property type="match status" value="1"/>
</dbReference>
<dbReference type="InterPro" id="IPR036282">
    <property type="entry name" value="Glutathione-S-Trfase_C_sf"/>
</dbReference>
<evidence type="ECO:0000256" key="5">
    <source>
        <dbReference type="ARBA" id="ARBA00022927"/>
    </source>
</evidence>
<dbReference type="InterPro" id="IPR019564">
    <property type="entry name" value="Sam37/metaxin_N"/>
</dbReference>
<dbReference type="CDD" id="cd03211">
    <property type="entry name" value="GST_C_Metaxin2"/>
    <property type="match status" value="1"/>
</dbReference>
<dbReference type="AlphaFoldDB" id="A0A2R5LJS1"/>
<keyword evidence="7" id="KW-0472">Membrane</keyword>
<evidence type="ECO:0000259" key="8">
    <source>
        <dbReference type="Pfam" id="PF10568"/>
    </source>
</evidence>
<comment type="similarity">
    <text evidence="2">Belongs to the metaxin family.</text>
</comment>
<dbReference type="Pfam" id="PF10568">
    <property type="entry name" value="Tom37"/>
    <property type="match status" value="1"/>
</dbReference>
<accession>A0A2R5LJS1</accession>
<dbReference type="InterPro" id="IPR040079">
    <property type="entry name" value="Glutathione_S-Trfase"/>
</dbReference>
<comment type="subcellular location">
    <subcellularLocation>
        <location evidence="1">Mitochondrion outer membrane</location>
    </subcellularLocation>
</comment>
<dbReference type="GO" id="GO:0001401">
    <property type="term" value="C:SAM complex"/>
    <property type="evidence" value="ECO:0007669"/>
    <property type="project" value="InterPro"/>
</dbReference>
<evidence type="ECO:0000256" key="2">
    <source>
        <dbReference type="ARBA" id="ARBA00009170"/>
    </source>
</evidence>
<name>A0A2R5LJS1_9ACAR</name>
<evidence type="ECO:0000256" key="6">
    <source>
        <dbReference type="ARBA" id="ARBA00023128"/>
    </source>
</evidence>
<feature type="domain" description="Metaxin glutathione S-transferase" evidence="9">
    <location>
        <begin position="189"/>
        <end position="251"/>
    </location>
</feature>
<evidence type="ECO:0000259" key="9">
    <source>
        <dbReference type="Pfam" id="PF17171"/>
    </source>
</evidence>
<dbReference type="PANTHER" id="PTHR12289">
    <property type="entry name" value="METAXIN RELATED"/>
    <property type="match status" value="1"/>
</dbReference>
<evidence type="ECO:0000256" key="4">
    <source>
        <dbReference type="ARBA" id="ARBA00022787"/>
    </source>
</evidence>
<dbReference type="EMBL" id="GGLE01005542">
    <property type="protein sequence ID" value="MBY09668.1"/>
    <property type="molecule type" value="Transcribed_RNA"/>
</dbReference>
<dbReference type="InterPro" id="IPR033468">
    <property type="entry name" value="Metaxin_GST"/>
</dbReference>